<dbReference type="InterPro" id="IPR007502">
    <property type="entry name" value="Helicase-assoc_dom"/>
</dbReference>
<protein>
    <recommendedName>
        <fullName evidence="6">Helicase-associated domain-containing protein</fullName>
    </recommendedName>
</protein>
<dbReference type="Proteomes" id="UP000243081">
    <property type="component" value="Unassembled WGS sequence"/>
</dbReference>
<dbReference type="SUPFAM" id="SSF52540">
    <property type="entry name" value="P-loop containing nucleoside triphosphate hydrolases"/>
    <property type="match status" value="1"/>
</dbReference>
<evidence type="ECO:0000256" key="3">
    <source>
        <dbReference type="ARBA" id="ARBA00022806"/>
    </source>
</evidence>
<feature type="region of interest" description="Disordered" evidence="5">
    <location>
        <begin position="333"/>
        <end position="362"/>
    </location>
</feature>
<dbReference type="EMBL" id="LUKN01000463">
    <property type="protein sequence ID" value="OAR02890.1"/>
    <property type="molecule type" value="Genomic_DNA"/>
</dbReference>
<feature type="domain" description="Helicase-associated" evidence="6">
    <location>
        <begin position="85"/>
        <end position="176"/>
    </location>
</feature>
<dbReference type="AlphaFoldDB" id="A0A179IMG0"/>
<evidence type="ECO:0000313" key="7">
    <source>
        <dbReference type="EMBL" id="OAR02890.1"/>
    </source>
</evidence>
<dbReference type="PANTHER" id="PTHR18934:SF91">
    <property type="entry name" value="PRE-MRNA-SPLICING FACTOR ATP-DEPENDENT RNA HELICASE PRP16"/>
    <property type="match status" value="1"/>
</dbReference>
<gene>
    <name evidence="7" type="ORF">LLEC1_07545</name>
</gene>
<evidence type="ECO:0000313" key="8">
    <source>
        <dbReference type="Proteomes" id="UP000243081"/>
    </source>
</evidence>
<keyword evidence="8" id="KW-1185">Reference proteome</keyword>
<name>A0A179IMG0_CORDF</name>
<evidence type="ECO:0000259" key="6">
    <source>
        <dbReference type="SMART" id="SM00847"/>
    </source>
</evidence>
<dbReference type="InterPro" id="IPR027417">
    <property type="entry name" value="P-loop_NTPase"/>
</dbReference>
<dbReference type="Gene3D" id="1.20.120.1080">
    <property type="match status" value="1"/>
</dbReference>
<dbReference type="GO" id="GO:0004386">
    <property type="term" value="F:helicase activity"/>
    <property type="evidence" value="ECO:0007669"/>
    <property type="project" value="UniProtKB-KW"/>
</dbReference>
<sequence>MNDLRTQCTSQASAIQRMSQAGRTQDGVCFRLYTKAGYEGMPPSTHPSILIEPLSRTLLQLVCAGCRRFVDFEWMECPPPESMSRAAQDLYDWGLLKENDGVGYLGRCAGTMPFEPIWYRALLEGQRFDCLAEMVTLVILCTDAGSIFNSQPESLTMSNHVSQAGRAYRSDHLALLVAWDAYMSARERLGGGTVFHLRQWCEDRFMDFDVLERMVRSRQQLLLQMTVDKHFLNLDTADARPARARFGKVLRALATAFCTRLAIAQRGPGIYMTVHAGVQAIIEPSSAAVGDDCEWIVYNNLQRAGGRVQVEVVSPVNAEWLVDMPYFAADRMPSSGDGKSVHPSVEESLDRARARLSAVNEQ</sequence>
<organism evidence="7 8">
    <name type="scientific">Cordyceps confragosa</name>
    <name type="common">Lecanicillium lecanii</name>
    <dbReference type="NCBI Taxonomy" id="2714763"/>
    <lineage>
        <taxon>Eukaryota</taxon>
        <taxon>Fungi</taxon>
        <taxon>Dikarya</taxon>
        <taxon>Ascomycota</taxon>
        <taxon>Pezizomycotina</taxon>
        <taxon>Sordariomycetes</taxon>
        <taxon>Hypocreomycetidae</taxon>
        <taxon>Hypocreales</taxon>
        <taxon>Cordycipitaceae</taxon>
        <taxon>Akanthomyces</taxon>
    </lineage>
</organism>
<keyword evidence="4" id="KW-0067">ATP-binding</keyword>
<keyword evidence="2" id="KW-0378">Hydrolase</keyword>
<dbReference type="OrthoDB" id="10253254at2759"/>
<evidence type="ECO:0000256" key="1">
    <source>
        <dbReference type="ARBA" id="ARBA00022741"/>
    </source>
</evidence>
<dbReference type="GO" id="GO:0003723">
    <property type="term" value="F:RNA binding"/>
    <property type="evidence" value="ECO:0007669"/>
    <property type="project" value="TreeGrafter"/>
</dbReference>
<evidence type="ECO:0000256" key="2">
    <source>
        <dbReference type="ARBA" id="ARBA00022801"/>
    </source>
</evidence>
<evidence type="ECO:0000256" key="5">
    <source>
        <dbReference type="SAM" id="MobiDB-lite"/>
    </source>
</evidence>
<keyword evidence="1" id="KW-0547">Nucleotide-binding</keyword>
<keyword evidence="3" id="KW-0347">Helicase</keyword>
<proteinExistence type="predicted"/>
<comment type="caution">
    <text evidence="7">The sequence shown here is derived from an EMBL/GenBank/DDBJ whole genome shotgun (WGS) entry which is preliminary data.</text>
</comment>
<evidence type="ECO:0000256" key="4">
    <source>
        <dbReference type="ARBA" id="ARBA00022840"/>
    </source>
</evidence>
<dbReference type="GO" id="GO:0005524">
    <property type="term" value="F:ATP binding"/>
    <property type="evidence" value="ECO:0007669"/>
    <property type="project" value="UniProtKB-KW"/>
</dbReference>
<feature type="compositionally biased region" description="Basic and acidic residues" evidence="5">
    <location>
        <begin position="344"/>
        <end position="353"/>
    </location>
</feature>
<dbReference type="GO" id="GO:0016787">
    <property type="term" value="F:hydrolase activity"/>
    <property type="evidence" value="ECO:0007669"/>
    <property type="project" value="UniProtKB-KW"/>
</dbReference>
<reference evidence="7 8" key="1">
    <citation type="submission" date="2016-03" db="EMBL/GenBank/DDBJ databases">
        <title>Fine-scale spatial genetic structure of a fungal parasite of coffee scale insects.</title>
        <authorList>
            <person name="Jackson D."/>
            <person name="Zemenick K.A."/>
            <person name="Malloure B."/>
            <person name="Quandt C.A."/>
            <person name="James T.Y."/>
        </authorList>
    </citation>
    <scope>NUCLEOTIDE SEQUENCE [LARGE SCALE GENOMIC DNA]</scope>
    <source>
        <strain evidence="7 8">UM487</strain>
    </source>
</reference>
<dbReference type="Gene3D" id="3.40.50.300">
    <property type="entry name" value="P-loop containing nucleotide triphosphate hydrolases"/>
    <property type="match status" value="1"/>
</dbReference>
<accession>A0A179IMG0</accession>
<dbReference type="OMA" id="DYSCTDE"/>
<dbReference type="PANTHER" id="PTHR18934">
    <property type="entry name" value="ATP-DEPENDENT RNA HELICASE"/>
    <property type="match status" value="1"/>
</dbReference>
<dbReference type="SMART" id="SM00847">
    <property type="entry name" value="HA2"/>
    <property type="match status" value="1"/>
</dbReference>